<evidence type="ECO:0000256" key="6">
    <source>
        <dbReference type="ARBA" id="ARBA00022989"/>
    </source>
</evidence>
<comment type="subcellular location">
    <subcellularLocation>
        <location evidence="1">Endoplasmic reticulum membrane</location>
    </subcellularLocation>
    <subcellularLocation>
        <location evidence="2">Golgi apparatus membrane</location>
        <topology evidence="2">Multi-pass membrane protein</topology>
    </subcellularLocation>
</comment>
<organism evidence="15 16">
    <name type="scientific">Carex littledalei</name>
    <dbReference type="NCBI Taxonomy" id="544730"/>
    <lineage>
        <taxon>Eukaryota</taxon>
        <taxon>Viridiplantae</taxon>
        <taxon>Streptophyta</taxon>
        <taxon>Embryophyta</taxon>
        <taxon>Tracheophyta</taxon>
        <taxon>Spermatophyta</taxon>
        <taxon>Magnoliopsida</taxon>
        <taxon>Liliopsida</taxon>
        <taxon>Poales</taxon>
        <taxon>Cyperaceae</taxon>
        <taxon>Cyperoideae</taxon>
        <taxon>Cariceae</taxon>
        <taxon>Carex</taxon>
        <taxon>Carex subgen. Euthyceras</taxon>
    </lineage>
</organism>
<feature type="domain" description="BD-FAE-like" evidence="14">
    <location>
        <begin position="133"/>
        <end position="341"/>
    </location>
</feature>
<evidence type="ECO:0000256" key="2">
    <source>
        <dbReference type="ARBA" id="ARBA00004653"/>
    </source>
</evidence>
<dbReference type="GO" id="GO:0016787">
    <property type="term" value="F:hydrolase activity"/>
    <property type="evidence" value="ECO:0007669"/>
    <property type="project" value="UniProtKB-KW"/>
</dbReference>
<feature type="transmembrane region" description="Helical" evidence="13">
    <location>
        <begin position="147"/>
        <end position="167"/>
    </location>
</feature>
<dbReference type="Proteomes" id="UP000623129">
    <property type="component" value="Unassembled WGS sequence"/>
</dbReference>
<evidence type="ECO:0000256" key="13">
    <source>
        <dbReference type="SAM" id="Phobius"/>
    </source>
</evidence>
<comment type="caution">
    <text evidence="15">The sequence shown here is derived from an EMBL/GenBank/DDBJ whole genome shotgun (WGS) entry which is preliminary data.</text>
</comment>
<evidence type="ECO:0000256" key="9">
    <source>
        <dbReference type="ARBA" id="ARBA00038028"/>
    </source>
</evidence>
<dbReference type="EC" id="3.1.1.n2" evidence="10"/>
<sequence length="417" mass="45820">MKIDLPIVERRKENPPSDVASMNLESTPLFPTNGGIRRRAASESSVSGCIMSPRRSFGSEVQHAAEETFLLTRLTLTLLRYLGIGYRWIMKYLALCLYAFLLMPGFIQVGYYYFFSSQVRRSVVYGEQPRNRLDLYLPANTKDRTPVVAFITGGAWIIGYKAWGALLGRRLAERGIIVACIDYRNFPQGTISDMVEDASEGISFVCNHIASFGGDPSRIYLVGQSAGAHIASCTLVNQAIKECGEGGTSWSVSQIKAYFGISGGYNIVNLVDHFHNRGLYRSIFLSVMEGEESLPAFSPELLVRKPSNSFAVSLLPRIVLFHGTSDCSIPSTASKDLADALTAKGAMVDLILYEGKTHTDLFLQDPLRGGSDPLLETVIAVIHEDDVSAGAKDVEAPIARRLVPEWMLTLASRVSPF</sequence>
<evidence type="ECO:0000256" key="7">
    <source>
        <dbReference type="ARBA" id="ARBA00023034"/>
    </source>
</evidence>
<dbReference type="GO" id="GO:0000139">
    <property type="term" value="C:Golgi membrane"/>
    <property type="evidence" value="ECO:0007669"/>
    <property type="project" value="UniProtKB-SubCell"/>
</dbReference>
<evidence type="ECO:0000256" key="8">
    <source>
        <dbReference type="ARBA" id="ARBA00023136"/>
    </source>
</evidence>
<keyword evidence="16" id="KW-1185">Reference proteome</keyword>
<dbReference type="AlphaFoldDB" id="A0A833RA05"/>
<evidence type="ECO:0000313" key="15">
    <source>
        <dbReference type="EMBL" id="KAF3337547.1"/>
    </source>
</evidence>
<keyword evidence="5" id="KW-0256">Endoplasmic reticulum</keyword>
<dbReference type="Pfam" id="PF20434">
    <property type="entry name" value="BD-FAE"/>
    <property type="match status" value="1"/>
</dbReference>
<evidence type="ECO:0000313" key="16">
    <source>
        <dbReference type="Proteomes" id="UP000623129"/>
    </source>
</evidence>
<dbReference type="InterPro" id="IPR050300">
    <property type="entry name" value="GDXG_lipolytic_enzyme"/>
</dbReference>
<dbReference type="SUPFAM" id="SSF53474">
    <property type="entry name" value="alpha/beta-Hydrolases"/>
    <property type="match status" value="1"/>
</dbReference>
<comment type="similarity">
    <text evidence="9">Belongs to the AB hydrolase superfamily. Isoprenylcysteine methylesterase family.</text>
</comment>
<keyword evidence="4" id="KW-0378">Hydrolase</keyword>
<accession>A0A833RA05</accession>
<dbReference type="PANTHER" id="PTHR48081">
    <property type="entry name" value="AB HYDROLASE SUPERFAMILY PROTEIN C4A8.06C"/>
    <property type="match status" value="1"/>
</dbReference>
<keyword evidence="7" id="KW-0333">Golgi apparatus</keyword>
<dbReference type="PROSITE" id="PS00122">
    <property type="entry name" value="CARBOXYLESTERASE_B_1"/>
    <property type="match status" value="1"/>
</dbReference>
<evidence type="ECO:0000256" key="12">
    <source>
        <dbReference type="ARBA" id="ARBA00054962"/>
    </source>
</evidence>
<protein>
    <recommendedName>
        <fullName evidence="10">protein-S-isoprenylcysteine alpha-carbonyl methylesterase</fullName>
        <ecNumber evidence="10">3.1.1.n2</ecNumber>
    </recommendedName>
</protein>
<dbReference type="FunFam" id="3.40.50.1820:FF:000084">
    <property type="entry name" value="Isoprenylcysteine alpha-carbonyl methylesterase ICME"/>
    <property type="match status" value="1"/>
</dbReference>
<evidence type="ECO:0000259" key="14">
    <source>
        <dbReference type="Pfam" id="PF20434"/>
    </source>
</evidence>
<dbReference type="InterPro" id="IPR029058">
    <property type="entry name" value="AB_hydrolase_fold"/>
</dbReference>
<proteinExistence type="inferred from homology"/>
<evidence type="ECO:0000256" key="11">
    <source>
        <dbReference type="ARBA" id="ARBA00049507"/>
    </source>
</evidence>
<evidence type="ECO:0000256" key="1">
    <source>
        <dbReference type="ARBA" id="ARBA00004586"/>
    </source>
</evidence>
<dbReference type="PANTHER" id="PTHR48081:SF33">
    <property type="entry name" value="KYNURENINE FORMAMIDASE"/>
    <property type="match status" value="1"/>
</dbReference>
<reference evidence="15" key="1">
    <citation type="submission" date="2020-01" db="EMBL/GenBank/DDBJ databases">
        <title>Genome sequence of Kobresia littledalei, the first chromosome-level genome in the family Cyperaceae.</title>
        <authorList>
            <person name="Qu G."/>
        </authorList>
    </citation>
    <scope>NUCLEOTIDE SEQUENCE</scope>
    <source>
        <strain evidence="15">C.B.Clarke</strain>
        <tissue evidence="15">Leaf</tissue>
    </source>
</reference>
<dbReference type="InterPro" id="IPR049492">
    <property type="entry name" value="BD-FAE-like_dom"/>
</dbReference>
<dbReference type="Gene3D" id="3.40.50.1820">
    <property type="entry name" value="alpha/beta hydrolase"/>
    <property type="match status" value="1"/>
</dbReference>
<evidence type="ECO:0000256" key="10">
    <source>
        <dbReference type="ARBA" id="ARBA00038928"/>
    </source>
</evidence>
<keyword evidence="3 13" id="KW-0812">Transmembrane</keyword>
<feature type="transmembrane region" description="Helical" evidence="13">
    <location>
        <begin position="92"/>
        <end position="114"/>
    </location>
</feature>
<keyword evidence="6 13" id="KW-1133">Transmembrane helix</keyword>
<dbReference type="OrthoDB" id="6495301at2759"/>
<keyword evidence="8 13" id="KW-0472">Membrane</keyword>
<dbReference type="EMBL" id="SWLB01000006">
    <property type="protein sequence ID" value="KAF3337547.1"/>
    <property type="molecule type" value="Genomic_DNA"/>
</dbReference>
<comment type="catalytic activity">
    <reaction evidence="11">
        <text>[protein]-C-terminal S-[(2E,6E)-farnesyl]-L-cysteine methyl ester + H2O = [protein]-C-terminal S-[(2E,6E)-farnesyl]-L-cysteine + methanol + H(+)</text>
        <dbReference type="Rhea" id="RHEA:48520"/>
        <dbReference type="Rhea" id="RHEA-COMP:12125"/>
        <dbReference type="Rhea" id="RHEA-COMP:12126"/>
        <dbReference type="ChEBI" id="CHEBI:15377"/>
        <dbReference type="ChEBI" id="CHEBI:15378"/>
        <dbReference type="ChEBI" id="CHEBI:17790"/>
        <dbReference type="ChEBI" id="CHEBI:90510"/>
        <dbReference type="ChEBI" id="CHEBI:90511"/>
        <dbReference type="EC" id="3.1.1.n2"/>
    </reaction>
</comment>
<evidence type="ECO:0000256" key="3">
    <source>
        <dbReference type="ARBA" id="ARBA00022692"/>
    </source>
</evidence>
<evidence type="ECO:0000256" key="4">
    <source>
        <dbReference type="ARBA" id="ARBA00022801"/>
    </source>
</evidence>
<evidence type="ECO:0000256" key="5">
    <source>
        <dbReference type="ARBA" id="ARBA00022824"/>
    </source>
</evidence>
<name>A0A833RA05_9POAL</name>
<dbReference type="InterPro" id="IPR019826">
    <property type="entry name" value="Carboxylesterase_B_AS"/>
</dbReference>
<dbReference type="GO" id="GO:0005789">
    <property type="term" value="C:endoplasmic reticulum membrane"/>
    <property type="evidence" value="ECO:0007669"/>
    <property type="project" value="UniProtKB-SubCell"/>
</dbReference>
<gene>
    <name evidence="15" type="ORF">FCM35_KLT18134</name>
</gene>
<comment type="function">
    <text evidence="12">Catalyzes the demethylation of isoprenylcysteine methylesters.</text>
</comment>